<dbReference type="EMBL" id="JARGEQ010000126">
    <property type="protein sequence ID" value="MDF1587346.1"/>
    <property type="molecule type" value="Genomic_DNA"/>
</dbReference>
<dbReference type="AlphaFoldDB" id="A0AAP3XSV0"/>
<dbReference type="Pfam" id="PF04214">
    <property type="entry name" value="DUF411"/>
    <property type="match status" value="1"/>
</dbReference>
<dbReference type="RefSeq" id="WP_327789764.1">
    <property type="nucleotide sequence ID" value="NZ_JARGEQ010000126.1"/>
</dbReference>
<organism evidence="2 3">
    <name type="scientific">Marinimicrococcus flavescens</name>
    <dbReference type="NCBI Taxonomy" id="3031815"/>
    <lineage>
        <taxon>Bacteria</taxon>
        <taxon>Pseudomonadati</taxon>
        <taxon>Pseudomonadota</taxon>
        <taxon>Alphaproteobacteria</taxon>
        <taxon>Geminicoccales</taxon>
        <taxon>Geminicoccaceae</taxon>
        <taxon>Marinimicrococcus</taxon>
    </lineage>
</organism>
<evidence type="ECO:0000256" key="1">
    <source>
        <dbReference type="SAM" id="SignalP"/>
    </source>
</evidence>
<keyword evidence="1" id="KW-0732">Signal</keyword>
<dbReference type="Proteomes" id="UP001301140">
    <property type="component" value="Unassembled WGS sequence"/>
</dbReference>
<proteinExistence type="predicted"/>
<evidence type="ECO:0000313" key="3">
    <source>
        <dbReference type="Proteomes" id="UP001301140"/>
    </source>
</evidence>
<protein>
    <submittedName>
        <fullName evidence="2">DUF411 domain-containing protein</fullName>
    </submittedName>
</protein>
<dbReference type="InterPro" id="IPR006311">
    <property type="entry name" value="TAT_signal"/>
</dbReference>
<name>A0AAP3XSV0_9PROT</name>
<reference evidence="2 3" key="1">
    <citation type="submission" date="2023-03" db="EMBL/GenBank/DDBJ databases">
        <title>YIM 152171 draft genome.</title>
        <authorList>
            <person name="Yang Z."/>
        </authorList>
    </citation>
    <scope>NUCLEOTIDE SEQUENCE [LARGE SCALE GENOMIC DNA]</scope>
    <source>
        <strain evidence="2 3">YIM 152171</strain>
    </source>
</reference>
<comment type="caution">
    <text evidence="2">The sequence shown here is derived from an EMBL/GenBank/DDBJ whole genome shotgun (WGS) entry which is preliminary data.</text>
</comment>
<dbReference type="SUPFAM" id="SSF52833">
    <property type="entry name" value="Thioredoxin-like"/>
    <property type="match status" value="1"/>
</dbReference>
<keyword evidence="3" id="KW-1185">Reference proteome</keyword>
<dbReference type="InterPro" id="IPR007332">
    <property type="entry name" value="DUF411"/>
</dbReference>
<feature type="chain" id="PRO_5042833804" evidence="1">
    <location>
        <begin position="28"/>
        <end position="159"/>
    </location>
</feature>
<accession>A0AAP3XSV0</accession>
<evidence type="ECO:0000313" key="2">
    <source>
        <dbReference type="EMBL" id="MDF1587346.1"/>
    </source>
</evidence>
<dbReference type="PROSITE" id="PS51318">
    <property type="entry name" value="TAT"/>
    <property type="match status" value="1"/>
</dbReference>
<gene>
    <name evidence="2" type="ORF">PZ740_13245</name>
</gene>
<sequence length="159" mass="16505">MSPLSRRRLLLLGAALPLAAALRPAAAAGRPLVTVWKDPWCGCCTAWAGHLEAAGFPVRLVESSDVAGQRALLGVPAELAGCHTGEVAGYAVEGHVPAEAVEQLLAERPAVAGLAVPGMPMGSPGMPSDQPQTYDVLAFDRAGGVERFMRFRGPERIAG</sequence>
<feature type="signal peptide" evidence="1">
    <location>
        <begin position="1"/>
        <end position="27"/>
    </location>
</feature>
<dbReference type="InterPro" id="IPR036249">
    <property type="entry name" value="Thioredoxin-like_sf"/>
</dbReference>